<feature type="coiled-coil region" evidence="1">
    <location>
        <begin position="30"/>
        <end position="61"/>
    </location>
</feature>
<protein>
    <recommendedName>
        <fullName evidence="4">DUF5320 domain-containing protein</fullName>
    </recommendedName>
</protein>
<sequence>MYPEAEFDACGCGGQCGCSGEHGAMIALTREEYIQRLEAYLRELRAEIEAVERELAELRQVA</sequence>
<proteinExistence type="predicted"/>
<dbReference type="EMBL" id="LGKO01000002">
    <property type="protein sequence ID" value="KPL83826.1"/>
    <property type="molecule type" value="Genomic_DNA"/>
</dbReference>
<organism evidence="2 3">
    <name type="scientific">Thermanaerothrix daxensis</name>
    <dbReference type="NCBI Taxonomy" id="869279"/>
    <lineage>
        <taxon>Bacteria</taxon>
        <taxon>Bacillati</taxon>
        <taxon>Chloroflexota</taxon>
        <taxon>Anaerolineae</taxon>
        <taxon>Anaerolineales</taxon>
        <taxon>Anaerolineaceae</taxon>
        <taxon>Thermanaerothrix</taxon>
    </lineage>
</organism>
<comment type="caution">
    <text evidence="2">The sequence shown here is derived from an EMBL/GenBank/DDBJ whole genome shotgun (WGS) entry which is preliminary data.</text>
</comment>
<reference evidence="2 3" key="1">
    <citation type="submission" date="2015-07" db="EMBL/GenBank/DDBJ databases">
        <title>Whole genome sequence of Thermanaerothrix daxensis DSM 23592.</title>
        <authorList>
            <person name="Hemp J."/>
            <person name="Ward L.M."/>
            <person name="Pace L.A."/>
            <person name="Fischer W.W."/>
        </authorList>
    </citation>
    <scope>NUCLEOTIDE SEQUENCE [LARGE SCALE GENOMIC DNA]</scope>
    <source>
        <strain evidence="2 3">GNS-1</strain>
    </source>
</reference>
<evidence type="ECO:0000313" key="2">
    <source>
        <dbReference type="EMBL" id="KPL83826.1"/>
    </source>
</evidence>
<evidence type="ECO:0008006" key="4">
    <source>
        <dbReference type="Google" id="ProtNLM"/>
    </source>
</evidence>
<dbReference type="Proteomes" id="UP000050544">
    <property type="component" value="Unassembled WGS sequence"/>
</dbReference>
<name>A0A0N8GQI9_9CHLR</name>
<accession>A0A0N8GQI9</accession>
<keyword evidence="1" id="KW-0175">Coiled coil</keyword>
<dbReference type="AlphaFoldDB" id="A0A0N8GQI9"/>
<dbReference type="RefSeq" id="WP_054520213.1">
    <property type="nucleotide sequence ID" value="NZ_LGKO01000002.1"/>
</dbReference>
<dbReference type="OrthoDB" id="9974120at2"/>
<evidence type="ECO:0000313" key="3">
    <source>
        <dbReference type="Proteomes" id="UP000050544"/>
    </source>
</evidence>
<keyword evidence="3" id="KW-1185">Reference proteome</keyword>
<evidence type="ECO:0000256" key="1">
    <source>
        <dbReference type="SAM" id="Coils"/>
    </source>
</evidence>
<gene>
    <name evidence="2" type="ORF">SE15_00850</name>
</gene>